<keyword evidence="17" id="KW-1185">Reference proteome</keyword>
<dbReference type="InterPro" id="IPR014017">
    <property type="entry name" value="DNA_helicase_UvrD-like_C"/>
</dbReference>
<keyword evidence="5 14" id="KW-0227">DNA damage</keyword>
<dbReference type="Pfam" id="PF12705">
    <property type="entry name" value="PDDEXK_1"/>
    <property type="match status" value="1"/>
</dbReference>
<evidence type="ECO:0000313" key="17">
    <source>
        <dbReference type="Proteomes" id="UP000032534"/>
    </source>
</evidence>
<evidence type="ECO:0000256" key="5">
    <source>
        <dbReference type="ARBA" id="ARBA00022763"/>
    </source>
</evidence>
<comment type="caution">
    <text evidence="16">The sequence shown here is derived from an EMBL/GenBank/DDBJ whole genome shotgun (WGS) entry which is preliminary data.</text>
</comment>
<dbReference type="GO" id="GO:0003690">
    <property type="term" value="F:double-stranded DNA binding"/>
    <property type="evidence" value="ECO:0007669"/>
    <property type="project" value="UniProtKB-UniRule"/>
</dbReference>
<evidence type="ECO:0000256" key="10">
    <source>
        <dbReference type="ARBA" id="ARBA00023004"/>
    </source>
</evidence>
<evidence type="ECO:0000256" key="2">
    <source>
        <dbReference type="ARBA" id="ARBA00022722"/>
    </source>
</evidence>
<organism evidence="16 17">
    <name type="scientific">Paenibacillus terrae</name>
    <dbReference type="NCBI Taxonomy" id="159743"/>
    <lineage>
        <taxon>Bacteria</taxon>
        <taxon>Bacillati</taxon>
        <taxon>Bacillota</taxon>
        <taxon>Bacilli</taxon>
        <taxon>Bacillales</taxon>
        <taxon>Paenibacillaceae</taxon>
        <taxon>Paenibacillus</taxon>
    </lineage>
</organism>
<evidence type="ECO:0000256" key="6">
    <source>
        <dbReference type="ARBA" id="ARBA00022801"/>
    </source>
</evidence>
<comment type="cofactor">
    <cofactor evidence="14">
        <name>[4Fe-4S] cluster</name>
        <dbReference type="ChEBI" id="CHEBI:49883"/>
    </cofactor>
    <text evidence="14">Binds 1 [4Fe-4S] cluster.</text>
</comment>
<evidence type="ECO:0000256" key="3">
    <source>
        <dbReference type="ARBA" id="ARBA00022723"/>
    </source>
</evidence>
<evidence type="ECO:0000256" key="1">
    <source>
        <dbReference type="ARBA" id="ARBA00022485"/>
    </source>
</evidence>
<evidence type="ECO:0000256" key="8">
    <source>
        <dbReference type="ARBA" id="ARBA00022839"/>
    </source>
</evidence>
<feature type="domain" description="UvrD-like helicase C-terminal" evidence="15">
    <location>
        <begin position="300"/>
        <end position="596"/>
    </location>
</feature>
<evidence type="ECO:0000313" key="16">
    <source>
        <dbReference type="EMBL" id="KJD46635.1"/>
    </source>
</evidence>
<keyword evidence="2 14" id="KW-0540">Nuclease</keyword>
<dbReference type="PANTHER" id="PTHR30591:SF1">
    <property type="entry name" value="RECBCD ENZYME SUBUNIT RECC"/>
    <property type="match status" value="1"/>
</dbReference>
<evidence type="ECO:0000256" key="12">
    <source>
        <dbReference type="ARBA" id="ARBA00023125"/>
    </source>
</evidence>
<dbReference type="OrthoDB" id="9758506at2"/>
<reference evidence="16 17" key="1">
    <citation type="submission" date="2014-11" db="EMBL/GenBank/DDBJ databases">
        <title>Draft Genome Sequences of Paenibacillus polymyxa NRRL B-30509 and Paenibacillus terrae NRRL B-30644, Strains from a Poultry Environment that Produce Tridecaptin A and Paenicidins.</title>
        <authorList>
            <person name="van Belkum M.J."/>
            <person name="Lohans C.T."/>
            <person name="Vederas J.C."/>
        </authorList>
    </citation>
    <scope>NUCLEOTIDE SEQUENCE [LARGE SCALE GENOMIC DNA]</scope>
    <source>
        <strain evidence="16 17">NRRL B-30644</strain>
    </source>
</reference>
<dbReference type="Proteomes" id="UP000032534">
    <property type="component" value="Unassembled WGS sequence"/>
</dbReference>
<dbReference type="GO" id="GO:0000724">
    <property type="term" value="P:double-strand break repair via homologous recombination"/>
    <property type="evidence" value="ECO:0007669"/>
    <property type="project" value="UniProtKB-UniRule"/>
</dbReference>
<comment type="function">
    <text evidence="14">The heterodimer acts as both an ATP-dependent DNA helicase and an ATP-dependent, dual-direction single-stranded exonuclease. Recognizes the chi site generating a DNA molecule suitable for the initiation of homologous recombination. The AddB subunit has 5' -&gt; 3' nuclease activity but not helicase activity.</text>
</comment>
<evidence type="ECO:0000256" key="4">
    <source>
        <dbReference type="ARBA" id="ARBA00022741"/>
    </source>
</evidence>
<dbReference type="GO" id="GO:0008409">
    <property type="term" value="F:5'-3' exonuclease activity"/>
    <property type="evidence" value="ECO:0007669"/>
    <property type="project" value="UniProtKB-UniRule"/>
</dbReference>
<dbReference type="RefSeq" id="WP_044645095.1">
    <property type="nucleotide sequence ID" value="NZ_JTHP01000006.1"/>
</dbReference>
<dbReference type="NCBIfam" id="TIGR02773">
    <property type="entry name" value="addB_Gpos"/>
    <property type="match status" value="1"/>
</dbReference>
<feature type="binding site" evidence="14">
    <location>
        <position position="821"/>
    </location>
    <ligand>
        <name>[4Fe-4S] cluster</name>
        <dbReference type="ChEBI" id="CHEBI:49883"/>
    </ligand>
</feature>
<dbReference type="GO" id="GO:0051539">
    <property type="term" value="F:4 iron, 4 sulfur cluster binding"/>
    <property type="evidence" value="ECO:0007669"/>
    <property type="project" value="UniProtKB-KW"/>
</dbReference>
<dbReference type="EMBL" id="JTHP01000006">
    <property type="protein sequence ID" value="KJD46635.1"/>
    <property type="molecule type" value="Genomic_DNA"/>
</dbReference>
<dbReference type="PANTHER" id="PTHR30591">
    <property type="entry name" value="RECBCD ENZYME SUBUNIT RECC"/>
    <property type="match status" value="1"/>
</dbReference>
<gene>
    <name evidence="14" type="primary">addB</name>
    <name evidence="16" type="ORF">QD47_05085</name>
</gene>
<dbReference type="GO" id="GO:0004386">
    <property type="term" value="F:helicase activity"/>
    <property type="evidence" value="ECO:0007669"/>
    <property type="project" value="UniProtKB-KW"/>
</dbReference>
<comment type="cofactor">
    <cofactor evidence="14">
        <name>Mg(2+)</name>
        <dbReference type="ChEBI" id="CHEBI:18420"/>
    </cofactor>
</comment>
<dbReference type="PROSITE" id="PS51217">
    <property type="entry name" value="UVRD_HELICASE_CTER"/>
    <property type="match status" value="1"/>
</dbReference>
<keyword evidence="13 14" id="KW-0234">DNA repair</keyword>
<dbReference type="Gene3D" id="6.10.140.1030">
    <property type="match status" value="1"/>
</dbReference>
<keyword evidence="12 14" id="KW-0238">DNA-binding</keyword>
<dbReference type="Gene3D" id="3.40.50.300">
    <property type="entry name" value="P-loop containing nucleotide triphosphate hydrolases"/>
    <property type="match status" value="3"/>
</dbReference>
<keyword evidence="9 14" id="KW-0067">ATP-binding</keyword>
<dbReference type="SUPFAM" id="SSF52540">
    <property type="entry name" value="P-loop containing nucleoside triphosphate hydrolases"/>
    <property type="match status" value="1"/>
</dbReference>
<dbReference type="InterPro" id="IPR027417">
    <property type="entry name" value="P-loop_NTPase"/>
</dbReference>
<dbReference type="AlphaFoldDB" id="A0A0D7X5F1"/>
<comment type="subunit">
    <text evidence="14">Heterodimer of AddA and AddB.</text>
</comment>
<protein>
    <recommendedName>
        <fullName evidence="14">ATP-dependent helicase/deoxyribonuclease subunit B</fullName>
        <ecNumber evidence="14">3.1.-.-</ecNumber>
    </recommendedName>
    <alternativeName>
        <fullName evidence="14">ATP-dependent helicase/nuclease subunit AddB</fullName>
    </alternativeName>
</protein>
<name>A0A0D7X5F1_9BACL</name>
<keyword evidence="4 14" id="KW-0547">Nucleotide-binding</keyword>
<keyword evidence="8 14" id="KW-0269">Exonuclease</keyword>
<feature type="binding site" evidence="14">
    <location>
        <position position="1144"/>
    </location>
    <ligand>
        <name>[4Fe-4S] cluster</name>
        <dbReference type="ChEBI" id="CHEBI:49883"/>
    </ligand>
</feature>
<evidence type="ECO:0000256" key="11">
    <source>
        <dbReference type="ARBA" id="ARBA00023014"/>
    </source>
</evidence>
<keyword evidence="3 14" id="KW-0479">Metal-binding</keyword>
<sequence length="1188" mass="136086">MSVRLLIGRSGSGKSMLIRREMTAMLRKEPLGKPMLLLVPEQSSFASEHALLTEAGNGIQGTVRAQVMGFHRLAYLVMQETGGSALVPVTEEGKKMLLYKIIRRRKDELSLFKDSGDQLGFVDRLNTLFTELKQYGNDTRPVPEQLERMNAAGESTPILRGKLKDISLIYEDFERELALKYIDGEDTLRMLAEQIAESSIVRGADIWMDGYRRFTPHEYKVVEQLMLHASSLTVALTCNRSYESGQLPHELDLFHPSAATYVKLKGMADELMMETQTQLLRPDPLPRFKGRPALAYLEADFERRAGHRNQERPMRQQQMREQWKDKQPEEIKLYAAANRRVELEGAVREMRRLARDEGARYREMALFLRQIEDYEPWVEPIFKQYEVPVFLDQRRSVLHHPLVELIRASLDIVQRRWRYEDVFRAVKTDLLLPQDGRVSREDMDRLENYALACGIQGSRWTDGRTWQAVPSLSLELEEQERNRQRDETLDLMELCRDVIVTPLRAFEKRLGKARTALEKCEAVYLLLEDAEIGHKLDELIQQSEKAGNPDQAKEHRQVWDSVLELLDQIVEMMGDEKLDTSLFAGVLETGLIEYRMGLVPPALDQVLVGNTDRTRVAGIQHVFVLGMNEGVMPAVFHEDGVLNEQERTALNERGVELAPDMTRRLLDERFLAYTALTSAGSSLWMSYAVTDEEGKSLLPSELVRHVRQLFPALEEHPLAVYPLPRDPWATQWEYASHPSEALPQLIAQFRQWRHGGEILSPWWEVYNWYARQQGRERDKLRQLLTSLFYENHAEMRKETSRRLYGSKLRTSVSRMERFVACPFSHFASHGLRLKERQMYRLKAPDIGQLFHAALGEMAINLRKRNVSWGSLSTEECRQEAESTVERLAPRLQGEILMSSKRYGYILRKLKDIVSRASLILGEHARRGSFEPLELELGFGPGEKLPPLTFRLDNGVVMEIVGRIDRVDVAEGEKGLLLRVIDYKSSQKDLKLHEVYYGLSLQMLTYLDVLLNAAEEWLGETAYPAGTLYFHVHNPMLQSPNGLSVEQARQELLKRFKMKGLLLADRDVVGQMDTALDKGYSSILPVAVKADGSFYSSASVASPEQWDSLLASVRDNIRTIGTRMTEGDVAIEPYRIQQETACTFCSFKPVCQFDDSLEGSGYNQWGKPGKDQIWNMLGHTQEGKGGMDQ</sequence>
<dbReference type="EC" id="3.1.-.-" evidence="14"/>
<accession>A0A0D7X5F1</accession>
<feature type="binding site" evidence="14">
    <location>
        <position position="1150"/>
    </location>
    <ligand>
        <name>[4Fe-4S] cluster</name>
        <dbReference type="ChEBI" id="CHEBI:49883"/>
    </ligand>
</feature>
<evidence type="ECO:0000256" key="9">
    <source>
        <dbReference type="ARBA" id="ARBA00022840"/>
    </source>
</evidence>
<evidence type="ECO:0000256" key="14">
    <source>
        <dbReference type="HAMAP-Rule" id="MF_01452"/>
    </source>
</evidence>
<comment type="similarity">
    <text evidence="14">Belongs to the helicase family. AddB/RexB type 1 subfamily.</text>
</comment>
<dbReference type="InterPro" id="IPR014140">
    <property type="entry name" value="DNA_helicase_suAddB"/>
</dbReference>
<comment type="miscellaneous">
    <text evidence="14">Despite having conserved helicase domains, this subunit does not have helicase activity.</text>
</comment>
<dbReference type="InterPro" id="IPR038726">
    <property type="entry name" value="PDDEXK_AddAB-type"/>
</dbReference>
<dbReference type="InterPro" id="IPR049035">
    <property type="entry name" value="ADDB_N"/>
</dbReference>
<dbReference type="GO" id="GO:0046872">
    <property type="term" value="F:metal ion binding"/>
    <property type="evidence" value="ECO:0007669"/>
    <property type="project" value="UniProtKB-KW"/>
</dbReference>
<dbReference type="Pfam" id="PF21445">
    <property type="entry name" value="ADDB_N"/>
    <property type="match status" value="1"/>
</dbReference>
<evidence type="ECO:0000256" key="13">
    <source>
        <dbReference type="ARBA" id="ARBA00023204"/>
    </source>
</evidence>
<evidence type="ECO:0000256" key="7">
    <source>
        <dbReference type="ARBA" id="ARBA00022806"/>
    </source>
</evidence>
<keyword evidence="11 14" id="KW-0411">Iron-sulfur</keyword>
<feature type="binding site" evidence="14">
    <location>
        <position position="1141"/>
    </location>
    <ligand>
        <name>[4Fe-4S] cluster</name>
        <dbReference type="ChEBI" id="CHEBI:49883"/>
    </ligand>
</feature>
<evidence type="ECO:0000259" key="15">
    <source>
        <dbReference type="PROSITE" id="PS51217"/>
    </source>
</evidence>
<dbReference type="HAMAP" id="MF_01452">
    <property type="entry name" value="AddB_type1"/>
    <property type="match status" value="1"/>
</dbReference>
<keyword evidence="1 14" id="KW-0004">4Fe-4S</keyword>
<keyword evidence="7 14" id="KW-0347">Helicase</keyword>
<dbReference type="PATRIC" id="fig|159743.3.peg.1091"/>
<proteinExistence type="inferred from homology"/>
<keyword evidence="6 14" id="KW-0378">Hydrolase</keyword>
<keyword evidence="10 14" id="KW-0408">Iron</keyword>
<dbReference type="GO" id="GO:0005524">
    <property type="term" value="F:ATP binding"/>
    <property type="evidence" value="ECO:0007669"/>
    <property type="project" value="UniProtKB-UniRule"/>
</dbReference>